<feature type="domain" description="VLRF1" evidence="12">
    <location>
        <begin position="209"/>
        <end position="374"/>
    </location>
</feature>
<keyword evidence="3 10" id="KW-0963">Cytoplasm</keyword>
<dbReference type="EMBL" id="CM032184">
    <property type="protein sequence ID" value="KAG7093776.1"/>
    <property type="molecule type" value="Genomic_DNA"/>
</dbReference>
<feature type="compositionally biased region" description="Basic and acidic residues" evidence="11">
    <location>
        <begin position="568"/>
        <end position="578"/>
    </location>
</feature>
<dbReference type="GO" id="GO:0005737">
    <property type="term" value="C:cytoplasm"/>
    <property type="evidence" value="ECO:0007669"/>
    <property type="project" value="UniProtKB-SubCell"/>
</dbReference>
<accession>A0A9P7S1L8</accession>
<evidence type="ECO:0000256" key="8">
    <source>
        <dbReference type="ARBA" id="ARBA00023043"/>
    </source>
</evidence>
<dbReference type="GO" id="GO:0004519">
    <property type="term" value="F:endonuclease activity"/>
    <property type="evidence" value="ECO:0007669"/>
    <property type="project" value="UniProtKB-KW"/>
</dbReference>
<reference evidence="13" key="1">
    <citation type="journal article" date="2021" name="Genome Biol. Evol.">
        <title>The assembled and annotated genome of the fairy-ring fungus Marasmius oreades.</title>
        <authorList>
            <person name="Hiltunen M."/>
            <person name="Ament-Velasquez S.L."/>
            <person name="Johannesson H."/>
        </authorList>
    </citation>
    <scope>NUCLEOTIDE SEQUENCE</scope>
    <source>
        <strain evidence="13">03SP1</strain>
    </source>
</reference>
<dbReference type="AlphaFoldDB" id="A0A9P7S1L8"/>
<feature type="region of interest" description="Disordered" evidence="11">
    <location>
        <begin position="568"/>
        <end position="632"/>
    </location>
</feature>
<dbReference type="Proteomes" id="UP001049176">
    <property type="component" value="Chromosome 4"/>
</dbReference>
<dbReference type="OrthoDB" id="429841at2759"/>
<feature type="compositionally biased region" description="Basic and acidic residues" evidence="11">
    <location>
        <begin position="586"/>
        <end position="604"/>
    </location>
</feature>
<comment type="subcellular location">
    <subcellularLocation>
        <location evidence="1">Cytoplasm</location>
    </subcellularLocation>
</comment>
<evidence type="ECO:0000256" key="6">
    <source>
        <dbReference type="ARBA" id="ARBA00022759"/>
    </source>
</evidence>
<evidence type="ECO:0000256" key="7">
    <source>
        <dbReference type="ARBA" id="ARBA00022801"/>
    </source>
</evidence>
<evidence type="ECO:0000313" key="13">
    <source>
        <dbReference type="EMBL" id="KAG7093776.1"/>
    </source>
</evidence>
<dbReference type="Pfam" id="PF18826">
    <property type="entry name" value="bVLRF1"/>
    <property type="match status" value="1"/>
</dbReference>
<comment type="domain">
    <text evidence="10">The VLRF1 domain mediates binding to the 60S ribosomal subunit.</text>
</comment>
<dbReference type="PANTHER" id="PTHR16036">
    <property type="entry name" value="ANKYRIN REPEAT AND ZINC FINGER DOMAIN-CONTAINING PROTEIN 1"/>
    <property type="match status" value="1"/>
</dbReference>
<feature type="compositionally biased region" description="Basic residues" evidence="11">
    <location>
        <begin position="261"/>
        <end position="272"/>
    </location>
</feature>
<evidence type="ECO:0000256" key="5">
    <source>
        <dbReference type="ARBA" id="ARBA00022737"/>
    </source>
</evidence>
<proteinExistence type="inferred from homology"/>
<sequence>MYHVYSLPPELLQNLTSRNLLLSSQVEPEVFNEPPSVTATTNVGPRTCNVCLGISFVDVDQQRAHFRSDWHRYNVKARLNGGKPVNEQDFTQLLDGEGPVELFYTRRKLMKRCHSPKALEDSISGSESSDESDGSSDLDTIAALINKQRKTQPESPTASNGPTIPQMPVAWFHSPPDTQIGVYRTLFPLGTPQVSYVAALHDLQKKTPGGRKWAMFMVAGGHFAGAVISVSKPEGEEGEEKNTRSRKPKAQKPDNEVLVHKTFHRYTTRRKQGGSQSANDNAKGPAKSAGALLRRYGEQALRDDIRNLIETWSDEINDCELIFIRASVSNRKIFLDYDGCVISKGDSRLRTIPFPTRRPTQSEITRCLKELTIAKISHLTEDALRAQDDAYLASLPKPKPAPSIVNAPPERPKAPQLPKLTKEEEQLRERWGRLLEMVIKGRLESLKSFWVRDGTHLGDDEGSIDIQIPDWADTTSNEKPRTLLQLASHAGQDAVVAWLLEEMHADPTISVLSPLDAGDDEESFKSKLVAYDLSRNKLTRDAFRRSAAAHPDWWDWFGKGHLPSALHREMEDERDEKKKARRKGLKDRVKERESQEKEKTKELEVVQTEISLPPPATTGPTRLGGNAGDAQGLAGLTPVMRAKIERERRARAAEARLGKLSGS</sequence>
<keyword evidence="5" id="KW-0677">Repeat</keyword>
<feature type="region of interest" description="Disordered" evidence="11">
    <location>
        <begin position="397"/>
        <end position="423"/>
    </location>
</feature>
<evidence type="ECO:0000313" key="14">
    <source>
        <dbReference type="Proteomes" id="UP001049176"/>
    </source>
</evidence>
<dbReference type="GO" id="GO:0016787">
    <property type="term" value="F:hydrolase activity"/>
    <property type="evidence" value="ECO:0007669"/>
    <property type="project" value="UniProtKB-KW"/>
</dbReference>
<evidence type="ECO:0000256" key="3">
    <source>
        <dbReference type="ARBA" id="ARBA00022490"/>
    </source>
</evidence>
<keyword evidence="4 10" id="KW-0540">Nuclease</keyword>
<dbReference type="RefSeq" id="XP_043010246.1">
    <property type="nucleotide sequence ID" value="XM_043152160.1"/>
</dbReference>
<dbReference type="KEGG" id="more:E1B28_007423"/>
<dbReference type="GO" id="GO:0036503">
    <property type="term" value="P:ERAD pathway"/>
    <property type="evidence" value="ECO:0007669"/>
    <property type="project" value="TreeGrafter"/>
</dbReference>
<evidence type="ECO:0000256" key="11">
    <source>
        <dbReference type="SAM" id="MobiDB-lite"/>
    </source>
</evidence>
<comment type="similarity">
    <text evidence="2 10">Belongs to the ANKZF1/VMS1 family.</text>
</comment>
<evidence type="ECO:0000256" key="2">
    <source>
        <dbReference type="ARBA" id="ARBA00009262"/>
    </source>
</evidence>
<evidence type="ECO:0000256" key="9">
    <source>
        <dbReference type="ARBA" id="ARBA00023054"/>
    </source>
</evidence>
<protein>
    <recommendedName>
        <fullName evidence="12">VLRF1 domain-containing protein</fullName>
    </recommendedName>
</protein>
<comment type="caution">
    <text evidence="13">The sequence shown here is derived from an EMBL/GenBank/DDBJ whole genome shotgun (WGS) entry which is preliminary data.</text>
</comment>
<keyword evidence="6 10" id="KW-0255">Endonuclease</keyword>
<feature type="region of interest" description="Disordered" evidence="11">
    <location>
        <begin position="116"/>
        <end position="136"/>
    </location>
</feature>
<name>A0A9P7S1L8_9AGAR</name>
<evidence type="ECO:0000256" key="1">
    <source>
        <dbReference type="ARBA" id="ARBA00004496"/>
    </source>
</evidence>
<dbReference type="GeneID" id="66076499"/>
<dbReference type="InterPro" id="IPR047139">
    <property type="entry name" value="ANKZ1/VMS1"/>
</dbReference>
<keyword evidence="14" id="KW-1185">Reference proteome</keyword>
<keyword evidence="9" id="KW-0175">Coiled coil</keyword>
<keyword evidence="8" id="KW-0040">ANK repeat</keyword>
<feature type="active site" evidence="10">
    <location>
        <position position="276"/>
    </location>
</feature>
<evidence type="ECO:0000256" key="10">
    <source>
        <dbReference type="PROSITE-ProRule" id="PRU01389"/>
    </source>
</evidence>
<organism evidence="13 14">
    <name type="scientific">Marasmius oreades</name>
    <name type="common">fairy-ring Marasmius</name>
    <dbReference type="NCBI Taxonomy" id="181124"/>
    <lineage>
        <taxon>Eukaryota</taxon>
        <taxon>Fungi</taxon>
        <taxon>Dikarya</taxon>
        <taxon>Basidiomycota</taxon>
        <taxon>Agaricomycotina</taxon>
        <taxon>Agaricomycetes</taxon>
        <taxon>Agaricomycetidae</taxon>
        <taxon>Agaricales</taxon>
        <taxon>Marasmiineae</taxon>
        <taxon>Marasmiaceae</taxon>
        <taxon>Marasmius</taxon>
    </lineage>
</organism>
<dbReference type="PROSITE" id="PS52044">
    <property type="entry name" value="VLRF1"/>
    <property type="match status" value="1"/>
</dbReference>
<evidence type="ECO:0000256" key="4">
    <source>
        <dbReference type="ARBA" id="ARBA00022722"/>
    </source>
</evidence>
<dbReference type="PANTHER" id="PTHR16036:SF2">
    <property type="entry name" value="TRNA ENDONUCLEASE ANKZF1"/>
    <property type="match status" value="1"/>
</dbReference>
<gene>
    <name evidence="13" type="ORF">E1B28_007423</name>
</gene>
<evidence type="ECO:0000259" key="12">
    <source>
        <dbReference type="PROSITE" id="PS52044"/>
    </source>
</evidence>
<dbReference type="InterPro" id="IPR041175">
    <property type="entry name" value="VLRF1/Vms1"/>
</dbReference>
<feature type="region of interest" description="Disordered" evidence="11">
    <location>
        <begin position="230"/>
        <end position="288"/>
    </location>
</feature>
<keyword evidence="7 10" id="KW-0378">Hydrolase</keyword>